<name>A0A8T8WY91_ASPJA</name>
<dbReference type="GO" id="GO:0003924">
    <property type="term" value="F:GTPase activity"/>
    <property type="evidence" value="ECO:0007669"/>
    <property type="project" value="InterPro"/>
</dbReference>
<dbReference type="AlphaFoldDB" id="A0A8T8WY91"/>
<organism evidence="3 4">
    <name type="scientific">Aspergillus japonicus CBS 114.51</name>
    <dbReference type="NCBI Taxonomy" id="1448312"/>
    <lineage>
        <taxon>Eukaryota</taxon>
        <taxon>Fungi</taxon>
        <taxon>Dikarya</taxon>
        <taxon>Ascomycota</taxon>
        <taxon>Pezizomycotina</taxon>
        <taxon>Eurotiomycetes</taxon>
        <taxon>Eurotiomycetidae</taxon>
        <taxon>Eurotiales</taxon>
        <taxon>Aspergillaceae</taxon>
        <taxon>Aspergillus</taxon>
        <taxon>Aspergillus subgen. Circumdati</taxon>
    </lineage>
</organism>
<evidence type="ECO:0000256" key="2">
    <source>
        <dbReference type="ARBA" id="ARBA00023134"/>
    </source>
</evidence>
<dbReference type="SUPFAM" id="SSF52540">
    <property type="entry name" value="P-loop containing nucleoside triphosphate hydrolases"/>
    <property type="match status" value="1"/>
</dbReference>
<dbReference type="EMBL" id="KZ824800">
    <property type="protein sequence ID" value="RAH80823.1"/>
    <property type="molecule type" value="Genomic_DNA"/>
</dbReference>
<evidence type="ECO:0000256" key="1">
    <source>
        <dbReference type="ARBA" id="ARBA00022741"/>
    </source>
</evidence>
<dbReference type="Gene3D" id="3.40.50.300">
    <property type="entry name" value="P-loop containing nucleotide triphosphate hydrolases"/>
    <property type="match status" value="1"/>
</dbReference>
<dbReference type="Pfam" id="PF00025">
    <property type="entry name" value="Arf"/>
    <property type="match status" value="1"/>
</dbReference>
<dbReference type="GO" id="GO:0005525">
    <property type="term" value="F:GTP binding"/>
    <property type="evidence" value="ECO:0007669"/>
    <property type="project" value="UniProtKB-KW"/>
</dbReference>
<dbReference type="Proteomes" id="UP000249497">
    <property type="component" value="Unassembled WGS sequence"/>
</dbReference>
<sequence>MFNLISRVRTFLGDQPASPHPWPKVAILGLPDAGKRALLQHLSDTPVDPITVAGCHAGWTSSSHALGLNFIAADVGLDARLRWRAAVAARYTDADAVIIVVNPAHAIALEELRYQLGCLVNGMEETGEVQTYCIVRKGIPWLVLVNCEGSAVVRDLPAMREMQGSRLMVWDWMFRSISTMTGEGVEGSMLWLKKKIRVNAERRLPAEN</sequence>
<keyword evidence="2" id="KW-0342">GTP-binding</keyword>
<reference evidence="3 4" key="1">
    <citation type="submission" date="2018-02" db="EMBL/GenBank/DDBJ databases">
        <title>The genomes of Aspergillus section Nigri reveals drivers in fungal speciation.</title>
        <authorList>
            <consortium name="DOE Joint Genome Institute"/>
            <person name="Vesth T.C."/>
            <person name="Nybo J."/>
            <person name="Theobald S."/>
            <person name="Brandl J."/>
            <person name="Frisvad J.C."/>
            <person name="Nielsen K.F."/>
            <person name="Lyhne E.K."/>
            <person name="Kogle M.E."/>
            <person name="Kuo A."/>
            <person name="Riley R."/>
            <person name="Clum A."/>
            <person name="Nolan M."/>
            <person name="Lipzen A."/>
            <person name="Salamov A."/>
            <person name="Henrissat B."/>
            <person name="Wiebenga A."/>
            <person name="De vries R.P."/>
            <person name="Grigoriev I.V."/>
            <person name="Mortensen U.H."/>
            <person name="Andersen M.R."/>
            <person name="Baker S.E."/>
        </authorList>
    </citation>
    <scope>NUCLEOTIDE SEQUENCE [LARGE SCALE GENOMIC DNA]</scope>
    <source>
        <strain evidence="3 4">CBS 114.51</strain>
    </source>
</reference>
<gene>
    <name evidence="3" type="ORF">BO86DRAFT_432470</name>
</gene>
<keyword evidence="4" id="KW-1185">Reference proteome</keyword>
<keyword evidence="1" id="KW-0547">Nucleotide-binding</keyword>
<accession>A0A8T8WY91</accession>
<dbReference type="GeneID" id="37179493"/>
<evidence type="ECO:0000313" key="4">
    <source>
        <dbReference type="Proteomes" id="UP000249497"/>
    </source>
</evidence>
<dbReference type="InterPro" id="IPR006689">
    <property type="entry name" value="Small_GTPase_ARF/SAR"/>
</dbReference>
<dbReference type="OrthoDB" id="4496002at2759"/>
<evidence type="ECO:0000313" key="3">
    <source>
        <dbReference type="EMBL" id="RAH80823.1"/>
    </source>
</evidence>
<proteinExistence type="predicted"/>
<dbReference type="RefSeq" id="XP_025526717.1">
    <property type="nucleotide sequence ID" value="XM_025675800.1"/>
</dbReference>
<protein>
    <submittedName>
        <fullName evidence="3">Uncharacterized protein</fullName>
    </submittedName>
</protein>
<dbReference type="InterPro" id="IPR027417">
    <property type="entry name" value="P-loop_NTPase"/>
</dbReference>